<dbReference type="PANTHER" id="PTHR30222">
    <property type="entry name" value="SPERMIDINE/PUTRESCINE-BINDING PERIPLASMIC PROTEIN"/>
    <property type="match status" value="1"/>
</dbReference>
<protein>
    <submittedName>
        <fullName evidence="6">Extracellular solute-binding protein</fullName>
    </submittedName>
</protein>
<reference evidence="6" key="1">
    <citation type="submission" date="2021-01" db="EMBL/GenBank/DDBJ databases">
        <title>Genome seq and assembly of Tabrizicola sp. KVB23.</title>
        <authorList>
            <person name="Chhetri G."/>
        </authorList>
    </citation>
    <scope>NUCLEOTIDE SEQUENCE</scope>
    <source>
        <strain evidence="6">KVB23</strain>
    </source>
</reference>
<feature type="chain" id="PRO_5035218315" evidence="5">
    <location>
        <begin position="43"/>
        <end position="380"/>
    </location>
</feature>
<keyword evidence="4" id="KW-0574">Periplasm</keyword>
<dbReference type="RefSeq" id="WP_202662061.1">
    <property type="nucleotide sequence ID" value="NZ_JAESVP010000008.1"/>
</dbReference>
<dbReference type="PROSITE" id="PS51318">
    <property type="entry name" value="TAT"/>
    <property type="match status" value="1"/>
</dbReference>
<dbReference type="SUPFAM" id="SSF53850">
    <property type="entry name" value="Periplasmic binding protein-like II"/>
    <property type="match status" value="1"/>
</dbReference>
<dbReference type="GO" id="GO:0019808">
    <property type="term" value="F:polyamine binding"/>
    <property type="evidence" value="ECO:0007669"/>
    <property type="project" value="InterPro"/>
</dbReference>
<dbReference type="AlphaFoldDB" id="A0A8J7MS56"/>
<evidence type="ECO:0000313" key="6">
    <source>
        <dbReference type="EMBL" id="MBL4929532.1"/>
    </source>
</evidence>
<comment type="caution">
    <text evidence="6">The sequence shown here is derived from an EMBL/GenBank/DDBJ whole genome shotgun (WGS) entry which is preliminary data.</text>
</comment>
<keyword evidence="7" id="KW-1185">Reference proteome</keyword>
<evidence type="ECO:0000256" key="2">
    <source>
        <dbReference type="ARBA" id="ARBA00022448"/>
    </source>
</evidence>
<keyword evidence="3 5" id="KW-0732">Signal</keyword>
<dbReference type="GO" id="GO:0042597">
    <property type="term" value="C:periplasmic space"/>
    <property type="evidence" value="ECO:0007669"/>
    <property type="project" value="UniProtKB-SubCell"/>
</dbReference>
<organism evidence="6 7">
    <name type="scientific">Fuscibacter oryzae</name>
    <dbReference type="NCBI Taxonomy" id="2803939"/>
    <lineage>
        <taxon>Bacteria</taxon>
        <taxon>Pseudomonadati</taxon>
        <taxon>Pseudomonadota</taxon>
        <taxon>Alphaproteobacteria</taxon>
        <taxon>Rhodobacterales</taxon>
        <taxon>Paracoccaceae</taxon>
        <taxon>Fuscibacter</taxon>
    </lineage>
</organism>
<dbReference type="EMBL" id="JAESVP010000008">
    <property type="protein sequence ID" value="MBL4929532.1"/>
    <property type="molecule type" value="Genomic_DNA"/>
</dbReference>
<dbReference type="InterPro" id="IPR001188">
    <property type="entry name" value="Sperm_putr-bd"/>
</dbReference>
<name>A0A8J7MS56_9RHOB</name>
<gene>
    <name evidence="6" type="ORF">JI744_15615</name>
</gene>
<accession>A0A8J7MS56</accession>
<evidence type="ECO:0000256" key="5">
    <source>
        <dbReference type="SAM" id="SignalP"/>
    </source>
</evidence>
<dbReference type="Gene3D" id="3.40.190.10">
    <property type="entry name" value="Periplasmic binding protein-like II"/>
    <property type="match status" value="2"/>
</dbReference>
<dbReference type="PANTHER" id="PTHR30222:SF17">
    <property type="entry name" value="SPERMIDINE_PUTRESCINE-BINDING PERIPLASMIC PROTEIN"/>
    <property type="match status" value="1"/>
</dbReference>
<evidence type="ECO:0000256" key="3">
    <source>
        <dbReference type="ARBA" id="ARBA00022729"/>
    </source>
</evidence>
<comment type="subcellular location">
    <subcellularLocation>
        <location evidence="1">Periplasm</location>
    </subcellularLocation>
</comment>
<dbReference type="Pfam" id="PF13416">
    <property type="entry name" value="SBP_bac_8"/>
    <property type="match status" value="1"/>
</dbReference>
<evidence type="ECO:0000256" key="4">
    <source>
        <dbReference type="ARBA" id="ARBA00022764"/>
    </source>
</evidence>
<sequence>MTNGKTTPALTTAPTRRGLLRMSAGLAGSAVLMRLTSSAAWAAPSGDLQIMAWEGYDLVPELQAWRDANGVKVETTSMTSQDDVHTKFMAGNPPPFDLAEYNQAYANLYIDQLGITTPIDPVAVPNFNADNIFEQFLGKAEWERDGKLTGVPWIWGFNTSLYNAEAMAEPKSYKDFLAPELKGKIAIVDDSVTMWPVTARVAGLGAKYPNLTRDELSAAFAELAKYRDQARMIALNMGDVATALASGDVVAVLCADPAVIKMTEELGGKLKMAVPEEGVVLWVDAWFVPPSADNVETALAFINEALSPQAQADICMRLNQAPVSKQAVALMDDAARTRIDYNNLEAYFAGGLPGIPPLESEEFATYDDWISAWQEFKAGI</sequence>
<dbReference type="GO" id="GO:0015846">
    <property type="term" value="P:polyamine transport"/>
    <property type="evidence" value="ECO:0007669"/>
    <property type="project" value="InterPro"/>
</dbReference>
<keyword evidence="2" id="KW-0813">Transport</keyword>
<dbReference type="InterPro" id="IPR006311">
    <property type="entry name" value="TAT_signal"/>
</dbReference>
<dbReference type="Proteomes" id="UP000619033">
    <property type="component" value="Unassembled WGS sequence"/>
</dbReference>
<evidence type="ECO:0000313" key="7">
    <source>
        <dbReference type="Proteomes" id="UP000619033"/>
    </source>
</evidence>
<dbReference type="PRINTS" id="PR00909">
    <property type="entry name" value="SPERMDNBNDNG"/>
</dbReference>
<proteinExistence type="predicted"/>
<dbReference type="InterPro" id="IPR006059">
    <property type="entry name" value="SBP"/>
</dbReference>
<evidence type="ECO:0000256" key="1">
    <source>
        <dbReference type="ARBA" id="ARBA00004418"/>
    </source>
</evidence>
<feature type="signal peptide" evidence="5">
    <location>
        <begin position="1"/>
        <end position="42"/>
    </location>
</feature>